<sequence>MDFVLRHVLKYFKWALMGQGYVDTAPIEAMDTVHDACDACPVSVITIK</sequence>
<name>A0A840UG65_9FIRM</name>
<gene>
    <name evidence="1" type="ORF">HNR32_001143</name>
</gene>
<organism evidence="1 2">
    <name type="scientific">Pectinatus brassicae</name>
    <dbReference type="NCBI Taxonomy" id="862415"/>
    <lineage>
        <taxon>Bacteria</taxon>
        <taxon>Bacillati</taxon>
        <taxon>Bacillota</taxon>
        <taxon>Negativicutes</taxon>
        <taxon>Selenomonadales</taxon>
        <taxon>Selenomonadaceae</taxon>
        <taxon>Pectinatus</taxon>
    </lineage>
</organism>
<proteinExistence type="predicted"/>
<protein>
    <submittedName>
        <fullName evidence="1">Ferredoxin</fullName>
    </submittedName>
</protein>
<evidence type="ECO:0000313" key="2">
    <source>
        <dbReference type="Proteomes" id="UP000559117"/>
    </source>
</evidence>
<evidence type="ECO:0000313" key="1">
    <source>
        <dbReference type="EMBL" id="MBB5335999.1"/>
    </source>
</evidence>
<keyword evidence="2" id="KW-1185">Reference proteome</keyword>
<comment type="caution">
    <text evidence="1">The sequence shown here is derived from an EMBL/GenBank/DDBJ whole genome shotgun (WGS) entry which is preliminary data.</text>
</comment>
<dbReference type="EMBL" id="JACHFH010000011">
    <property type="protein sequence ID" value="MBB5335999.1"/>
    <property type="molecule type" value="Genomic_DNA"/>
</dbReference>
<dbReference type="Proteomes" id="UP000559117">
    <property type="component" value="Unassembled WGS sequence"/>
</dbReference>
<reference evidence="1 2" key="1">
    <citation type="submission" date="2020-08" db="EMBL/GenBank/DDBJ databases">
        <title>Genomic Encyclopedia of Type Strains, Phase IV (KMG-IV): sequencing the most valuable type-strain genomes for metagenomic binning, comparative biology and taxonomic classification.</title>
        <authorList>
            <person name="Goeker M."/>
        </authorList>
    </citation>
    <scope>NUCLEOTIDE SEQUENCE [LARGE SCALE GENOMIC DNA]</scope>
    <source>
        <strain evidence="1 2">DSM 24661</strain>
    </source>
</reference>
<accession>A0A840UG65</accession>
<dbReference type="AlphaFoldDB" id="A0A840UG65"/>